<dbReference type="Proteomes" id="UP001146793">
    <property type="component" value="Unassembled WGS sequence"/>
</dbReference>
<dbReference type="AlphaFoldDB" id="A0AAV7YF41"/>
<evidence type="ECO:0000313" key="2">
    <source>
        <dbReference type="EMBL" id="KAJ3427536.1"/>
    </source>
</evidence>
<dbReference type="EMBL" id="JANTQA010000062">
    <property type="protein sequence ID" value="KAJ3427536.1"/>
    <property type="molecule type" value="Genomic_DNA"/>
</dbReference>
<evidence type="ECO:0000256" key="1">
    <source>
        <dbReference type="SAM" id="MobiDB-lite"/>
    </source>
</evidence>
<evidence type="ECO:0000313" key="3">
    <source>
        <dbReference type="Proteomes" id="UP001146793"/>
    </source>
</evidence>
<gene>
    <name evidence="2" type="ORF">M0812_26050</name>
</gene>
<reference evidence="2" key="1">
    <citation type="submission" date="2022-08" db="EMBL/GenBank/DDBJ databases">
        <title>Novel sulphate-reducing endosymbionts in the free-living metamonad Anaeramoeba.</title>
        <authorList>
            <person name="Jerlstrom-Hultqvist J."/>
            <person name="Cepicka I."/>
            <person name="Gallot-Lavallee L."/>
            <person name="Salas-Leiva D."/>
            <person name="Curtis B.A."/>
            <person name="Zahonova K."/>
            <person name="Pipaliya S."/>
            <person name="Dacks J."/>
            <person name="Roger A.J."/>
        </authorList>
    </citation>
    <scope>NUCLEOTIDE SEQUENCE</scope>
    <source>
        <strain evidence="2">Busselton2</strain>
    </source>
</reference>
<sequence length="107" mass="12398">MKENEELMNQVNKLSKKKDNGEKTNDKECGVLKQLGDKQENNKKGKKKEEKEGKGKKNNNNNDDENDETKISIQNDQPNSNKNNKLSTNNVDEEDWINIDETEYDII</sequence>
<proteinExistence type="predicted"/>
<accession>A0AAV7YF41</accession>
<feature type="compositionally biased region" description="Basic and acidic residues" evidence="1">
    <location>
        <begin position="17"/>
        <end position="55"/>
    </location>
</feature>
<feature type="region of interest" description="Disordered" evidence="1">
    <location>
        <begin position="1"/>
        <end position="107"/>
    </location>
</feature>
<name>A0AAV7YF41_9EUKA</name>
<feature type="compositionally biased region" description="Low complexity" evidence="1">
    <location>
        <begin position="79"/>
        <end position="90"/>
    </location>
</feature>
<organism evidence="2 3">
    <name type="scientific">Anaeramoeba flamelloides</name>
    <dbReference type="NCBI Taxonomy" id="1746091"/>
    <lineage>
        <taxon>Eukaryota</taxon>
        <taxon>Metamonada</taxon>
        <taxon>Anaeramoebidae</taxon>
        <taxon>Anaeramoeba</taxon>
    </lineage>
</organism>
<feature type="compositionally biased region" description="Acidic residues" evidence="1">
    <location>
        <begin position="91"/>
        <end position="107"/>
    </location>
</feature>
<comment type="caution">
    <text evidence="2">The sequence shown here is derived from an EMBL/GenBank/DDBJ whole genome shotgun (WGS) entry which is preliminary data.</text>
</comment>
<protein>
    <submittedName>
        <fullName evidence="2">Uncharacterized protein</fullName>
    </submittedName>
</protein>